<evidence type="ECO:0000313" key="8">
    <source>
        <dbReference type="Proteomes" id="UP000054007"/>
    </source>
</evidence>
<dbReference type="AlphaFoldDB" id="A0A0D7B6B5"/>
<dbReference type="GO" id="GO:0007010">
    <property type="term" value="P:cytoskeleton organization"/>
    <property type="evidence" value="ECO:0007669"/>
    <property type="project" value="TreeGrafter"/>
</dbReference>
<protein>
    <recommendedName>
        <fullName evidence="9">RhoGAP-domain-containing protein</fullName>
    </recommendedName>
</protein>
<feature type="region of interest" description="Disordered" evidence="3">
    <location>
        <begin position="159"/>
        <end position="201"/>
    </location>
</feature>
<dbReference type="PANTHER" id="PTHR23065">
    <property type="entry name" value="PROLINE-SERINE-THREONINE PHOSPHATASE INTERACTING PROTEIN 1"/>
    <property type="match status" value="1"/>
</dbReference>
<feature type="domain" description="F-BAR" evidence="6">
    <location>
        <begin position="8"/>
        <end position="518"/>
    </location>
</feature>
<dbReference type="GO" id="GO:0000935">
    <property type="term" value="C:division septum"/>
    <property type="evidence" value="ECO:0007669"/>
    <property type="project" value="TreeGrafter"/>
</dbReference>
<gene>
    <name evidence="7" type="ORF">CYLTODRAFT_379951</name>
</gene>
<evidence type="ECO:0000256" key="2">
    <source>
        <dbReference type="SAM" id="Coils"/>
    </source>
</evidence>
<feature type="domain" description="DEP" evidence="4">
    <location>
        <begin position="305"/>
        <end position="385"/>
    </location>
</feature>
<feature type="compositionally biased region" description="Polar residues" evidence="3">
    <location>
        <begin position="802"/>
        <end position="818"/>
    </location>
</feature>
<dbReference type="InterPro" id="IPR000591">
    <property type="entry name" value="DEP_dom"/>
</dbReference>
<accession>A0A0D7B6B5</accession>
<keyword evidence="8" id="KW-1185">Reference proteome</keyword>
<feature type="coiled-coil region" evidence="2">
    <location>
        <begin position="449"/>
        <end position="476"/>
    </location>
</feature>
<dbReference type="EMBL" id="KN880605">
    <property type="protein sequence ID" value="KIY65071.1"/>
    <property type="molecule type" value="Genomic_DNA"/>
</dbReference>
<evidence type="ECO:0008006" key="9">
    <source>
        <dbReference type="Google" id="ProtNLM"/>
    </source>
</evidence>
<feature type="compositionally biased region" description="Acidic residues" evidence="3">
    <location>
        <begin position="1072"/>
        <end position="1081"/>
    </location>
</feature>
<dbReference type="SUPFAM" id="SSF48350">
    <property type="entry name" value="GTPase activation domain, GAP"/>
    <property type="match status" value="1"/>
</dbReference>
<feature type="region of interest" description="Disordered" evidence="3">
    <location>
        <begin position="778"/>
        <end position="1081"/>
    </location>
</feature>
<feature type="compositionally biased region" description="Pro residues" evidence="3">
    <location>
        <begin position="257"/>
        <end position="269"/>
    </location>
</feature>
<dbReference type="Gene3D" id="1.10.555.10">
    <property type="entry name" value="Rho GTPase activation protein"/>
    <property type="match status" value="1"/>
</dbReference>
<dbReference type="SMART" id="SM00055">
    <property type="entry name" value="FCH"/>
    <property type="match status" value="1"/>
</dbReference>
<dbReference type="Pfam" id="PF00611">
    <property type="entry name" value="FCH"/>
    <property type="match status" value="1"/>
</dbReference>
<sequence length="1081" mass="118450">MAVLSLPLSFNNSFWSQDYRKGLEVLFNKLEQGSIENEELVAFVRTRIYAETQQANILANSQQIGLKGSGFGADDGASLFMAFRGLQNEANAQAQAHKAIASDLEGLVVKPFDEWAAGYKARLGQSRHAVLDTWMKAYEQNQGDVAKLKHTYLAKVRKADEAEDDAKFAPNSTGIADTYTTSPNMRPADTPRAPPQRTPSVSERIAARLKEIQKKSAATLSPSNSTTINGQDDAPALPPKVDKGKGKEVVDPAVSASPPPMSPPLPPPSQAGRGVSPMPPFPPPPMVVAGLSLPVSAISQLLNKAASDLNLRPIRVPVLGEYQDCFTGEEFVAWLNENVADLGGSLDRAEEAAKDLTEREGLLRRIGEFGNQFEHSDEAFYQFRPKAFDVEGHNNDTPASPIGGEGLFKRTNNFVSLVSKALAANDGHAPHLKARRDAEEADKAYRVAIRKLDRQRLSLEERLEETLKTLQRWELERLRAIKTVLLQYQGIIANLPKSLEPSTERSSTIISAYQPESDVIALIERYRTGPFRPDAQVYESVSHDESDVLFGIDLRKWAEGGWTLAASPEEPKKEDIIPPVLEALLKGVSEAYARLPDDIEKRKAWIYEVPLQAPHHLRETLNALPPSDPIPSELVAKYDAPVIASTIKLWLLELDPPIALYEGWDEFRKLYPIVGSNLKDEDEEQRIRDLGVTLQKLPRVHLFVLDAVVKHLKELIKSTTVEEEEEVYISKLALSLGRTIIRPKFETELSIQDRHPTLLFIDLIKNYEAILPPTIGRKKRESERKLPLRKRTALVDQRTSRSRLSVGSSAQMFGTSNPHKLLSPDIKQPVPLPAVPPPMPTAFSDGSPLSEVNELAEAPSAEPTPQPTPARSDEPRRPMFKEPSPETDEEDNNASRPPQFKEPPPEPESPHIPKFADPPPEDEETPSVGIVQAPPGQTPQSELPPVPPSLTTDLKRSDSTRSSRRSGSPTSAELETPKSAISRSSSGNTPVRGPRVAGVRGPRTGGGGSVSSMVSNINRNSISNGRSSPGPGSPPLSPRATHIKKQSASGGGSRPASVLGRNAAFRRTMNSDAEDDLLGKK</sequence>
<dbReference type="InterPro" id="IPR031160">
    <property type="entry name" value="F_BAR_dom"/>
</dbReference>
<reference evidence="7 8" key="1">
    <citation type="journal article" date="2015" name="Fungal Genet. Biol.">
        <title>Evolution of novel wood decay mechanisms in Agaricales revealed by the genome sequences of Fistulina hepatica and Cylindrobasidium torrendii.</title>
        <authorList>
            <person name="Floudas D."/>
            <person name="Held B.W."/>
            <person name="Riley R."/>
            <person name="Nagy L.G."/>
            <person name="Koehler G."/>
            <person name="Ransdell A.S."/>
            <person name="Younus H."/>
            <person name="Chow J."/>
            <person name="Chiniquy J."/>
            <person name="Lipzen A."/>
            <person name="Tritt A."/>
            <person name="Sun H."/>
            <person name="Haridas S."/>
            <person name="LaButti K."/>
            <person name="Ohm R.A."/>
            <person name="Kues U."/>
            <person name="Blanchette R.A."/>
            <person name="Grigoriev I.V."/>
            <person name="Minto R.E."/>
            <person name="Hibbett D.S."/>
        </authorList>
    </citation>
    <scope>NUCLEOTIDE SEQUENCE [LARGE SCALE GENOMIC DNA]</scope>
    <source>
        <strain evidence="7 8">FP15055 ss-10</strain>
    </source>
</reference>
<feature type="compositionally biased region" description="Basic and acidic residues" evidence="3">
    <location>
        <begin position="240"/>
        <end position="250"/>
    </location>
</feature>
<dbReference type="InterPro" id="IPR036388">
    <property type="entry name" value="WH-like_DNA-bd_sf"/>
</dbReference>
<feature type="compositionally biased region" description="Polar residues" evidence="3">
    <location>
        <begin position="979"/>
        <end position="989"/>
    </location>
</feature>
<dbReference type="Gene3D" id="1.10.10.10">
    <property type="entry name" value="Winged helix-like DNA-binding domain superfamily/Winged helix DNA-binding domain"/>
    <property type="match status" value="1"/>
</dbReference>
<feature type="compositionally biased region" description="Pro residues" evidence="3">
    <location>
        <begin position="830"/>
        <end position="840"/>
    </location>
</feature>
<feature type="region of interest" description="Disordered" evidence="3">
    <location>
        <begin position="213"/>
        <end position="280"/>
    </location>
</feature>
<dbReference type="GO" id="GO:0007264">
    <property type="term" value="P:small GTPase-mediated signal transduction"/>
    <property type="evidence" value="ECO:0007669"/>
    <property type="project" value="TreeGrafter"/>
</dbReference>
<feature type="domain" description="Rho-GAP" evidence="5">
    <location>
        <begin position="562"/>
        <end position="771"/>
    </location>
</feature>
<dbReference type="STRING" id="1314674.A0A0D7B6B5"/>
<evidence type="ECO:0000259" key="6">
    <source>
        <dbReference type="PROSITE" id="PS51741"/>
    </source>
</evidence>
<dbReference type="SUPFAM" id="SSF46785">
    <property type="entry name" value="Winged helix' DNA-binding domain"/>
    <property type="match status" value="1"/>
</dbReference>
<dbReference type="SMART" id="SM00324">
    <property type="entry name" value="RhoGAP"/>
    <property type="match status" value="1"/>
</dbReference>
<feature type="compositionally biased region" description="Basic and acidic residues" evidence="3">
    <location>
        <begin position="871"/>
        <end position="884"/>
    </location>
</feature>
<feature type="compositionally biased region" description="Polar residues" evidence="3">
    <location>
        <begin position="216"/>
        <end position="230"/>
    </location>
</feature>
<dbReference type="PROSITE" id="PS51741">
    <property type="entry name" value="F_BAR"/>
    <property type="match status" value="1"/>
</dbReference>
<dbReference type="Pfam" id="PF00620">
    <property type="entry name" value="RhoGAP"/>
    <property type="match status" value="1"/>
</dbReference>
<evidence type="ECO:0000313" key="7">
    <source>
        <dbReference type="EMBL" id="KIY65071.1"/>
    </source>
</evidence>
<dbReference type="Gene3D" id="1.20.1270.60">
    <property type="entry name" value="Arfaptin homology (AH) domain/BAR domain"/>
    <property type="match status" value="2"/>
</dbReference>
<dbReference type="Proteomes" id="UP000054007">
    <property type="component" value="Unassembled WGS sequence"/>
</dbReference>
<dbReference type="GO" id="GO:0005886">
    <property type="term" value="C:plasma membrane"/>
    <property type="evidence" value="ECO:0007669"/>
    <property type="project" value="TreeGrafter"/>
</dbReference>
<dbReference type="GO" id="GO:0005096">
    <property type="term" value="F:GTPase activator activity"/>
    <property type="evidence" value="ECO:0007669"/>
    <property type="project" value="TreeGrafter"/>
</dbReference>
<dbReference type="PANTHER" id="PTHR23065:SF17">
    <property type="entry name" value="RHO-GTPASE-ACTIVATING PROTEIN RGD2"/>
    <property type="match status" value="1"/>
</dbReference>
<dbReference type="InterPro" id="IPR000198">
    <property type="entry name" value="RhoGAP_dom"/>
</dbReference>
<name>A0A0D7B6B5_9AGAR</name>
<dbReference type="InterPro" id="IPR001060">
    <property type="entry name" value="FCH_dom"/>
</dbReference>
<feature type="compositionally biased region" description="Low complexity" evidence="3">
    <location>
        <begin position="990"/>
        <end position="1002"/>
    </location>
</feature>
<evidence type="ECO:0000256" key="1">
    <source>
        <dbReference type="PROSITE-ProRule" id="PRU01077"/>
    </source>
</evidence>
<dbReference type="OrthoDB" id="2155291at2759"/>
<dbReference type="PROSITE" id="PS50238">
    <property type="entry name" value="RHOGAP"/>
    <property type="match status" value="1"/>
</dbReference>
<organism evidence="7 8">
    <name type="scientific">Cylindrobasidium torrendii FP15055 ss-10</name>
    <dbReference type="NCBI Taxonomy" id="1314674"/>
    <lineage>
        <taxon>Eukaryota</taxon>
        <taxon>Fungi</taxon>
        <taxon>Dikarya</taxon>
        <taxon>Basidiomycota</taxon>
        <taxon>Agaricomycotina</taxon>
        <taxon>Agaricomycetes</taxon>
        <taxon>Agaricomycetidae</taxon>
        <taxon>Agaricales</taxon>
        <taxon>Marasmiineae</taxon>
        <taxon>Physalacriaceae</taxon>
        <taxon>Cylindrobasidium</taxon>
    </lineage>
</organism>
<dbReference type="InterPro" id="IPR008936">
    <property type="entry name" value="Rho_GTPase_activation_prot"/>
</dbReference>
<feature type="compositionally biased region" description="Low complexity" evidence="3">
    <location>
        <begin position="1010"/>
        <end position="1030"/>
    </location>
</feature>
<dbReference type="InterPro" id="IPR027267">
    <property type="entry name" value="AH/BAR_dom_sf"/>
</dbReference>
<feature type="compositionally biased region" description="Polar residues" evidence="3">
    <location>
        <begin position="170"/>
        <end position="184"/>
    </location>
</feature>
<evidence type="ECO:0000256" key="3">
    <source>
        <dbReference type="SAM" id="MobiDB-lite"/>
    </source>
</evidence>
<proteinExistence type="predicted"/>
<evidence type="ECO:0000259" key="5">
    <source>
        <dbReference type="PROSITE" id="PS50238"/>
    </source>
</evidence>
<keyword evidence="1 2" id="KW-0175">Coiled coil</keyword>
<dbReference type="SUPFAM" id="SSF103657">
    <property type="entry name" value="BAR/IMD domain-like"/>
    <property type="match status" value="1"/>
</dbReference>
<dbReference type="GO" id="GO:0005737">
    <property type="term" value="C:cytoplasm"/>
    <property type="evidence" value="ECO:0007669"/>
    <property type="project" value="TreeGrafter"/>
</dbReference>
<evidence type="ECO:0000259" key="4">
    <source>
        <dbReference type="PROSITE" id="PS50186"/>
    </source>
</evidence>
<dbReference type="InterPro" id="IPR036390">
    <property type="entry name" value="WH_DNA-bd_sf"/>
</dbReference>
<dbReference type="PROSITE" id="PS50186">
    <property type="entry name" value="DEP"/>
    <property type="match status" value="1"/>
</dbReference>